<dbReference type="InterPro" id="IPR010260">
    <property type="entry name" value="AlpA"/>
</dbReference>
<sequence>MNNLASTHNIAPVTTEPMPQPIKKIIRLKRVIELTGLSRSTIYDRLNPKSKRYDASFPKSVKLGSVHLNTSAVGWIEAEIQRWIEQRIQLSQNTLPAA</sequence>
<proteinExistence type="predicted"/>
<dbReference type="AlphaFoldDB" id="N9NMS8"/>
<dbReference type="Gene3D" id="1.10.238.160">
    <property type="match status" value="1"/>
</dbReference>
<dbReference type="EMBL" id="APRP01000006">
    <property type="protein sequence ID" value="ENX04017.1"/>
    <property type="molecule type" value="Genomic_DNA"/>
</dbReference>
<comment type="caution">
    <text evidence="1">The sequence shown here is derived from an EMBL/GenBank/DDBJ whole genome shotgun (WGS) entry which is preliminary data.</text>
</comment>
<dbReference type="Proteomes" id="UP000013248">
    <property type="component" value="Unassembled WGS sequence"/>
</dbReference>
<dbReference type="PANTHER" id="PTHR36154">
    <property type="entry name" value="DNA-BINDING TRANSCRIPTIONAL ACTIVATOR ALPA"/>
    <property type="match status" value="1"/>
</dbReference>
<dbReference type="eggNOG" id="COG3311">
    <property type="taxonomic scope" value="Bacteria"/>
</dbReference>
<dbReference type="InterPro" id="IPR052931">
    <property type="entry name" value="Prophage_regulatory_activator"/>
</dbReference>
<dbReference type="PATRIC" id="fig|1217705.3.peg.482"/>
<gene>
    <name evidence="1" type="ORF">F900_00508</name>
</gene>
<name>N9NMS8_9GAMM</name>
<organism evidence="1 2">
    <name type="scientific">Acinetobacter modestus</name>
    <dbReference type="NCBI Taxonomy" id="1776740"/>
    <lineage>
        <taxon>Bacteria</taxon>
        <taxon>Pseudomonadati</taxon>
        <taxon>Pseudomonadota</taxon>
        <taxon>Gammaproteobacteria</taxon>
        <taxon>Moraxellales</taxon>
        <taxon>Moraxellaceae</taxon>
        <taxon>Acinetobacter</taxon>
    </lineage>
</organism>
<protein>
    <recommendedName>
        <fullName evidence="3">AlpA family transcriptional regulator</fullName>
    </recommendedName>
</protein>
<dbReference type="Pfam" id="PF05930">
    <property type="entry name" value="Phage_AlpA"/>
    <property type="match status" value="1"/>
</dbReference>
<dbReference type="STRING" id="1217705.F900_00508"/>
<evidence type="ECO:0000313" key="2">
    <source>
        <dbReference type="Proteomes" id="UP000013248"/>
    </source>
</evidence>
<reference evidence="1 2" key="1">
    <citation type="submission" date="2013-02" db="EMBL/GenBank/DDBJ databases">
        <title>The Genome Sequence of Acinetobacter sp. ANC 3862.</title>
        <authorList>
            <consortium name="The Broad Institute Genome Sequencing Platform"/>
            <consortium name="The Broad Institute Genome Sequencing Center for Infectious Disease"/>
            <person name="Cerqueira G."/>
            <person name="Feldgarden M."/>
            <person name="Courvalin P."/>
            <person name="Perichon B."/>
            <person name="Grillot-Courvalin C."/>
            <person name="Clermont D."/>
            <person name="Rocha E."/>
            <person name="Yoon E.-J."/>
            <person name="Nemec A."/>
            <person name="Walker B."/>
            <person name="Young S.K."/>
            <person name="Zeng Q."/>
            <person name="Gargeya S."/>
            <person name="Fitzgerald M."/>
            <person name="Haas B."/>
            <person name="Abouelleil A."/>
            <person name="Alvarado L."/>
            <person name="Arachchi H.M."/>
            <person name="Berlin A.M."/>
            <person name="Chapman S.B."/>
            <person name="Dewar J."/>
            <person name="Goldberg J."/>
            <person name="Griggs A."/>
            <person name="Gujja S."/>
            <person name="Hansen M."/>
            <person name="Howarth C."/>
            <person name="Imamovic A."/>
            <person name="Larimer J."/>
            <person name="McCowan C."/>
            <person name="Murphy C."/>
            <person name="Neiman D."/>
            <person name="Pearson M."/>
            <person name="Priest M."/>
            <person name="Roberts A."/>
            <person name="Saif S."/>
            <person name="Shea T."/>
            <person name="Sisk P."/>
            <person name="Sykes S."/>
            <person name="Wortman J."/>
            <person name="Nusbaum C."/>
            <person name="Birren B."/>
        </authorList>
    </citation>
    <scope>NUCLEOTIDE SEQUENCE [LARGE SCALE GENOMIC DNA]</scope>
    <source>
        <strain evidence="1 2">ANC 3862</strain>
    </source>
</reference>
<evidence type="ECO:0000313" key="1">
    <source>
        <dbReference type="EMBL" id="ENX04017.1"/>
    </source>
</evidence>
<dbReference type="PANTHER" id="PTHR36154:SF1">
    <property type="entry name" value="DNA-BINDING TRANSCRIPTIONAL ACTIVATOR ALPA"/>
    <property type="match status" value="1"/>
</dbReference>
<accession>N9NMS8</accession>
<dbReference type="HOGENOM" id="CLU_140176_15_0_6"/>
<evidence type="ECO:0008006" key="3">
    <source>
        <dbReference type="Google" id="ProtNLM"/>
    </source>
</evidence>